<evidence type="ECO:0000256" key="1">
    <source>
        <dbReference type="ARBA" id="ARBA00007447"/>
    </source>
</evidence>
<dbReference type="InterPro" id="IPR021109">
    <property type="entry name" value="Peptidase_aspartic_dom_sf"/>
</dbReference>
<dbReference type="Pfam" id="PF00026">
    <property type="entry name" value="Asp"/>
    <property type="match status" value="1"/>
</dbReference>
<keyword evidence="4" id="KW-0064">Aspartyl protease</keyword>
<sequence length="746" mass="76279">MPFTLYALAALLPAAVLGSGPFDLDDNRMVQQDGLIRYPVVPKTGVPLFGKHTNFTKRQIETDSFVQQSGTLYTIELTLGTPGQKVPVQFDTGSSELWVNPVCSKSTTPEFCNAQPRFTQSSTLVDLGVTGSVVYGTGYADFEYVSDYVAIGSAKITQQIFGVAYDSAHAVVGIMGAGPDLLGWDSGYPLIVDSLAQQGLTNSRAFSMDLRGFASDRGSVIFGGIDTKKYKGDLVKLPIIPAAESPDGFTRFWVYVDGISVNQPDGSVVEVYSTPAGGKGQPVLLDSGYTLSALPSPIFEKLVSAFPSAEYVPNVDLYVVDCADPGKGGSLDFTFGDSVINVDYYDFVWHYPDTPYCVLGAFKDDFPVLGDTFLRSAFVVYDWDNRNIHLAQSADCGTNLVAIGSGPDAVPSIAGECGQVTSTSSAPASTSTSSISTSTTEPATSTTSASESTLSTTSTETSSSSTVIETSSTASETSTVSETSSASQSSTTTAPTSSETQTSSPTASDSTTASASSSSSSSSSSPATVTSSSSSSSTTTPPTITKSTITYTTRTTYTITSCPPTVTKCPAHSGGSTVITEIITATTTVCPQTTGTYTIHKTVPCSGGRTGPAKTTAITVTVTPAPATQTTPRVVPGCTETTACVSCGGNSNTKTVTGGTGGRWTTLVAQPTTSTCNGVGCVGYGPAPSHTHGGNGTVTTAAAAATGSAKPTGGVVTAGAVRVSGGVVEGLVAVVVGGVIVGLMGL</sequence>
<reference evidence="10" key="2">
    <citation type="submission" date="2023-05" db="EMBL/GenBank/DDBJ databases">
        <authorList>
            <consortium name="Lawrence Berkeley National Laboratory"/>
            <person name="Steindorff A."/>
            <person name="Hensen N."/>
            <person name="Bonometti L."/>
            <person name="Westerberg I."/>
            <person name="Brannstrom I.O."/>
            <person name="Guillou S."/>
            <person name="Cros-Aarteil S."/>
            <person name="Calhoun S."/>
            <person name="Haridas S."/>
            <person name="Kuo A."/>
            <person name="Mondo S."/>
            <person name="Pangilinan J."/>
            <person name="Riley R."/>
            <person name="Labutti K."/>
            <person name="Andreopoulos B."/>
            <person name="Lipzen A."/>
            <person name="Chen C."/>
            <person name="Yanf M."/>
            <person name="Daum C."/>
            <person name="Ng V."/>
            <person name="Clum A."/>
            <person name="Ohm R."/>
            <person name="Martin F."/>
            <person name="Silar P."/>
            <person name="Natvig D."/>
            <person name="Lalanne C."/>
            <person name="Gautier V."/>
            <person name="Ament-Velasquez S.L."/>
            <person name="Kruys A."/>
            <person name="Hutchinson M.I."/>
            <person name="Powell A.J."/>
            <person name="Barry K."/>
            <person name="Miller A.N."/>
            <person name="Grigoriev I.V."/>
            <person name="Debuchy R."/>
            <person name="Gladieux P."/>
            <person name="Thoren M.H."/>
            <person name="Johannesson H."/>
        </authorList>
    </citation>
    <scope>NUCLEOTIDE SEQUENCE</scope>
    <source>
        <strain evidence="10">CBS 532.94</strain>
    </source>
</reference>
<evidence type="ECO:0000256" key="7">
    <source>
        <dbReference type="SAM" id="MobiDB-lite"/>
    </source>
</evidence>
<dbReference type="PANTHER" id="PTHR47966">
    <property type="entry name" value="BETA-SITE APP-CLEAVING ENZYME, ISOFORM A-RELATED"/>
    <property type="match status" value="1"/>
</dbReference>
<dbReference type="AlphaFoldDB" id="A0AAN7HEN5"/>
<organism evidence="10 11">
    <name type="scientific">Achaetomium macrosporum</name>
    <dbReference type="NCBI Taxonomy" id="79813"/>
    <lineage>
        <taxon>Eukaryota</taxon>
        <taxon>Fungi</taxon>
        <taxon>Dikarya</taxon>
        <taxon>Ascomycota</taxon>
        <taxon>Pezizomycotina</taxon>
        <taxon>Sordariomycetes</taxon>
        <taxon>Sordariomycetidae</taxon>
        <taxon>Sordariales</taxon>
        <taxon>Chaetomiaceae</taxon>
        <taxon>Achaetomium</taxon>
    </lineage>
</organism>
<gene>
    <name evidence="10" type="ORF">C8A03DRAFT_16172</name>
</gene>
<feature type="active site" evidence="6">
    <location>
        <position position="286"/>
    </location>
</feature>
<dbReference type="GO" id="GO:0004190">
    <property type="term" value="F:aspartic-type endopeptidase activity"/>
    <property type="evidence" value="ECO:0007669"/>
    <property type="project" value="UniProtKB-KW"/>
</dbReference>
<protein>
    <submittedName>
        <fullName evidence="10">Aspartic peptidase domain-containing protein</fullName>
    </submittedName>
</protein>
<dbReference type="Gene3D" id="2.40.70.10">
    <property type="entry name" value="Acid Proteases"/>
    <property type="match status" value="2"/>
</dbReference>
<comment type="similarity">
    <text evidence="1">Belongs to the peptidase A1 family.</text>
</comment>
<dbReference type="PANTHER" id="PTHR47966:SF65">
    <property type="entry name" value="ASPARTIC-TYPE ENDOPEPTIDASE"/>
    <property type="match status" value="1"/>
</dbReference>
<dbReference type="PROSITE" id="PS51767">
    <property type="entry name" value="PEPTIDASE_A1"/>
    <property type="match status" value="1"/>
</dbReference>
<dbReference type="EMBL" id="MU860147">
    <property type="protein sequence ID" value="KAK4237259.1"/>
    <property type="molecule type" value="Genomic_DNA"/>
</dbReference>
<comment type="caution">
    <text evidence="10">The sequence shown here is derived from an EMBL/GenBank/DDBJ whole genome shotgun (WGS) entry which is preliminary data.</text>
</comment>
<dbReference type="Proteomes" id="UP001303760">
    <property type="component" value="Unassembled WGS sequence"/>
</dbReference>
<dbReference type="InterPro" id="IPR033876">
    <property type="entry name" value="SAP-like"/>
</dbReference>
<feature type="region of interest" description="Disordered" evidence="7">
    <location>
        <begin position="414"/>
        <end position="545"/>
    </location>
</feature>
<feature type="active site" evidence="6">
    <location>
        <position position="91"/>
    </location>
</feature>
<reference evidence="10" key="1">
    <citation type="journal article" date="2023" name="Mol. Phylogenet. Evol.">
        <title>Genome-scale phylogeny and comparative genomics of the fungal order Sordariales.</title>
        <authorList>
            <person name="Hensen N."/>
            <person name="Bonometti L."/>
            <person name="Westerberg I."/>
            <person name="Brannstrom I.O."/>
            <person name="Guillou S."/>
            <person name="Cros-Aarteil S."/>
            <person name="Calhoun S."/>
            <person name="Haridas S."/>
            <person name="Kuo A."/>
            <person name="Mondo S."/>
            <person name="Pangilinan J."/>
            <person name="Riley R."/>
            <person name="LaButti K."/>
            <person name="Andreopoulos B."/>
            <person name="Lipzen A."/>
            <person name="Chen C."/>
            <person name="Yan M."/>
            <person name="Daum C."/>
            <person name="Ng V."/>
            <person name="Clum A."/>
            <person name="Steindorff A."/>
            <person name="Ohm R.A."/>
            <person name="Martin F."/>
            <person name="Silar P."/>
            <person name="Natvig D.O."/>
            <person name="Lalanne C."/>
            <person name="Gautier V."/>
            <person name="Ament-Velasquez S.L."/>
            <person name="Kruys A."/>
            <person name="Hutchinson M.I."/>
            <person name="Powell A.J."/>
            <person name="Barry K."/>
            <person name="Miller A.N."/>
            <person name="Grigoriev I.V."/>
            <person name="Debuchy R."/>
            <person name="Gladieux P."/>
            <person name="Hiltunen Thoren M."/>
            <person name="Johannesson H."/>
        </authorList>
    </citation>
    <scope>NUCLEOTIDE SEQUENCE</scope>
    <source>
        <strain evidence="10">CBS 532.94</strain>
    </source>
</reference>
<evidence type="ECO:0000256" key="3">
    <source>
        <dbReference type="ARBA" id="ARBA00022729"/>
    </source>
</evidence>
<evidence type="ECO:0000256" key="6">
    <source>
        <dbReference type="PIRSR" id="PIRSR601461-1"/>
    </source>
</evidence>
<proteinExistence type="inferred from homology"/>
<keyword evidence="3 8" id="KW-0732">Signal</keyword>
<dbReference type="GO" id="GO:0006508">
    <property type="term" value="P:proteolysis"/>
    <property type="evidence" value="ECO:0007669"/>
    <property type="project" value="UniProtKB-KW"/>
</dbReference>
<evidence type="ECO:0000256" key="4">
    <source>
        <dbReference type="ARBA" id="ARBA00022750"/>
    </source>
</evidence>
<evidence type="ECO:0000313" key="10">
    <source>
        <dbReference type="EMBL" id="KAK4237259.1"/>
    </source>
</evidence>
<dbReference type="CDD" id="cd05474">
    <property type="entry name" value="SAP_like"/>
    <property type="match status" value="1"/>
</dbReference>
<evidence type="ECO:0000256" key="5">
    <source>
        <dbReference type="ARBA" id="ARBA00022801"/>
    </source>
</evidence>
<keyword evidence="11" id="KW-1185">Reference proteome</keyword>
<evidence type="ECO:0000256" key="8">
    <source>
        <dbReference type="SAM" id="SignalP"/>
    </source>
</evidence>
<accession>A0AAN7HEN5</accession>
<keyword evidence="5" id="KW-0378">Hydrolase</keyword>
<dbReference type="SUPFAM" id="SSF50630">
    <property type="entry name" value="Acid proteases"/>
    <property type="match status" value="1"/>
</dbReference>
<dbReference type="InterPro" id="IPR033121">
    <property type="entry name" value="PEPTIDASE_A1"/>
</dbReference>
<dbReference type="PRINTS" id="PR00792">
    <property type="entry name" value="PEPSIN"/>
</dbReference>
<keyword evidence="2" id="KW-0645">Protease</keyword>
<feature type="compositionally biased region" description="Low complexity" evidence="7">
    <location>
        <begin position="421"/>
        <end position="545"/>
    </location>
</feature>
<evidence type="ECO:0000313" key="11">
    <source>
        <dbReference type="Proteomes" id="UP001303760"/>
    </source>
</evidence>
<evidence type="ECO:0000256" key="2">
    <source>
        <dbReference type="ARBA" id="ARBA00022670"/>
    </source>
</evidence>
<feature type="domain" description="Peptidase A1" evidence="9">
    <location>
        <begin position="73"/>
        <end position="391"/>
    </location>
</feature>
<evidence type="ECO:0000259" key="9">
    <source>
        <dbReference type="PROSITE" id="PS51767"/>
    </source>
</evidence>
<name>A0AAN7HEN5_9PEZI</name>
<feature type="chain" id="PRO_5042966055" evidence="8">
    <location>
        <begin position="19"/>
        <end position="746"/>
    </location>
</feature>
<dbReference type="InterPro" id="IPR001461">
    <property type="entry name" value="Aspartic_peptidase_A1"/>
</dbReference>
<feature type="signal peptide" evidence="8">
    <location>
        <begin position="1"/>
        <end position="18"/>
    </location>
</feature>